<dbReference type="InterPro" id="IPR012132">
    <property type="entry name" value="GMC_OxRdtase"/>
</dbReference>
<dbReference type="Gene3D" id="3.50.50.60">
    <property type="entry name" value="FAD/NAD(P)-binding domain"/>
    <property type="match status" value="3"/>
</dbReference>
<evidence type="ECO:0000256" key="3">
    <source>
        <dbReference type="PIRSR" id="PIRSR000137-2"/>
    </source>
</evidence>
<keyword evidence="8" id="KW-1185">Reference proteome</keyword>
<dbReference type="Gene3D" id="3.30.560.10">
    <property type="entry name" value="Glucose Oxidase, domain 3"/>
    <property type="match status" value="2"/>
</dbReference>
<feature type="domain" description="Glucose-methanol-choline oxidoreductase N-terminal" evidence="5">
    <location>
        <begin position="201"/>
        <end position="273"/>
    </location>
</feature>
<evidence type="ECO:0000259" key="5">
    <source>
        <dbReference type="Pfam" id="PF00732"/>
    </source>
</evidence>
<dbReference type="PANTHER" id="PTHR11552:SF138">
    <property type="entry name" value="DEHYDROGENASE PKFF-RELATED"/>
    <property type="match status" value="1"/>
</dbReference>
<dbReference type="SUPFAM" id="SSF54373">
    <property type="entry name" value="FAD-linked reductases, C-terminal domain"/>
    <property type="match status" value="1"/>
</dbReference>
<organism evidence="7 8">
    <name type="scientific">Hyaloscypha variabilis (strain UAMH 11265 / GT02V1 / F)</name>
    <name type="common">Meliniomyces variabilis</name>
    <dbReference type="NCBI Taxonomy" id="1149755"/>
    <lineage>
        <taxon>Eukaryota</taxon>
        <taxon>Fungi</taxon>
        <taxon>Dikarya</taxon>
        <taxon>Ascomycota</taxon>
        <taxon>Pezizomycotina</taxon>
        <taxon>Leotiomycetes</taxon>
        <taxon>Helotiales</taxon>
        <taxon>Hyaloscyphaceae</taxon>
        <taxon>Hyaloscypha</taxon>
        <taxon>Hyaloscypha variabilis</taxon>
    </lineage>
</organism>
<evidence type="ECO:0000256" key="4">
    <source>
        <dbReference type="SAM" id="SignalP"/>
    </source>
</evidence>
<feature type="signal peptide" evidence="4">
    <location>
        <begin position="1"/>
        <end position="19"/>
    </location>
</feature>
<reference evidence="7 8" key="1">
    <citation type="submission" date="2016-04" db="EMBL/GenBank/DDBJ databases">
        <title>A degradative enzymes factory behind the ericoid mycorrhizal symbiosis.</title>
        <authorList>
            <consortium name="DOE Joint Genome Institute"/>
            <person name="Martino E."/>
            <person name="Morin E."/>
            <person name="Grelet G."/>
            <person name="Kuo A."/>
            <person name="Kohler A."/>
            <person name="Daghino S."/>
            <person name="Barry K."/>
            <person name="Choi C."/>
            <person name="Cichocki N."/>
            <person name="Clum A."/>
            <person name="Copeland A."/>
            <person name="Hainaut M."/>
            <person name="Haridas S."/>
            <person name="Labutti K."/>
            <person name="Lindquist E."/>
            <person name="Lipzen A."/>
            <person name="Khouja H.-R."/>
            <person name="Murat C."/>
            <person name="Ohm R."/>
            <person name="Olson A."/>
            <person name="Spatafora J."/>
            <person name="Veneault-Fourrey C."/>
            <person name="Henrissat B."/>
            <person name="Grigoriev I."/>
            <person name="Martin F."/>
            <person name="Perotto S."/>
        </authorList>
    </citation>
    <scope>NUCLEOTIDE SEQUENCE [LARGE SCALE GENOMIC DNA]</scope>
    <source>
        <strain evidence="7 8">F</strain>
    </source>
</reference>
<dbReference type="PANTHER" id="PTHR11552">
    <property type="entry name" value="GLUCOSE-METHANOL-CHOLINE GMC OXIDOREDUCTASE"/>
    <property type="match status" value="1"/>
</dbReference>
<dbReference type="PIRSF" id="PIRSF000137">
    <property type="entry name" value="Alcohol_oxidase"/>
    <property type="match status" value="1"/>
</dbReference>
<evidence type="ECO:0000256" key="2">
    <source>
        <dbReference type="ARBA" id="ARBA00023180"/>
    </source>
</evidence>
<dbReference type="SUPFAM" id="SSF51905">
    <property type="entry name" value="FAD/NAD(P)-binding domain"/>
    <property type="match status" value="1"/>
</dbReference>
<feature type="chain" id="PRO_5014317027" evidence="4">
    <location>
        <begin position="20"/>
        <end position="516"/>
    </location>
</feature>
<evidence type="ECO:0000313" key="7">
    <source>
        <dbReference type="EMBL" id="PMD48371.1"/>
    </source>
</evidence>
<proteinExistence type="inferred from homology"/>
<comment type="cofactor">
    <cofactor evidence="3">
        <name>FAD</name>
        <dbReference type="ChEBI" id="CHEBI:57692"/>
    </cofactor>
</comment>
<dbReference type="Pfam" id="PF00732">
    <property type="entry name" value="GMC_oxred_N"/>
    <property type="match status" value="2"/>
</dbReference>
<feature type="domain" description="Glucose-methanol-choline oxidoreductase N-terminal" evidence="5">
    <location>
        <begin position="56"/>
        <end position="145"/>
    </location>
</feature>
<keyword evidence="3" id="KW-0285">Flavoprotein</keyword>
<feature type="binding site" evidence="3">
    <location>
        <begin position="443"/>
        <end position="444"/>
    </location>
    <ligand>
        <name>FAD</name>
        <dbReference type="ChEBI" id="CHEBI:57692"/>
    </ligand>
</feature>
<accession>A0A2J6SC85</accession>
<evidence type="ECO:0000313" key="8">
    <source>
        <dbReference type="Proteomes" id="UP000235786"/>
    </source>
</evidence>
<feature type="domain" description="Glucose-methanol-choline oxidoreductase C-terminal" evidence="6">
    <location>
        <begin position="361"/>
        <end position="485"/>
    </location>
</feature>
<dbReference type="Pfam" id="PF05199">
    <property type="entry name" value="GMC_oxred_C"/>
    <property type="match status" value="1"/>
</dbReference>
<sequence length="516" mass="56223">MALYIYYSLLLHLLPLAASTTFNPGTGNSFGRPNQNETYDYVVIGRGTARLAVAMRLVENTSYTVAVVEAGGFYQIENAGVNNRSLHYARGKTLGSSSAPNANIYNRGTRGSYQQWADIVGDDSYLFDNWLPYFAKGTNYTSPNATFRAANATVPKPANLSSLYNGGPVHISYPNFALPFTSWAQKAFNSLGFQNISGFSIMFSGKKTATAVKVRSGTDDHFLTARKEIVSSAGAFQSPQLLVASDIGPAQTLAQYNISVVADRPGVGQNMWDNVDIEVTWKVGVVGFNTLANSTFTGQQTQLFQNELASSIYGNYGAEYIGWEKLPEPYRSDLSATTFICQGYRATTNGCGTFIVVPVSPISRGNITLQSNTMLGPPITNPNWLTTETDKDLALQALKQGRAIISSAAMKAILIGNETAPGQLVQTDDELNEYIRDNFFMNWHAAATCRMGESNDSLAVVDSKARVIGVSGLRVVDASAFALLPPVILSQPRIGWRRRLALISLRIVQLRVPEYR</sequence>
<keyword evidence="2" id="KW-0325">Glycoprotein</keyword>
<dbReference type="STRING" id="1149755.A0A2J6SC85"/>
<gene>
    <name evidence="7" type="ORF">L207DRAFT_594620</name>
</gene>
<evidence type="ECO:0000259" key="6">
    <source>
        <dbReference type="Pfam" id="PF05199"/>
    </source>
</evidence>
<dbReference type="OrthoDB" id="269227at2759"/>
<dbReference type="GO" id="GO:0016614">
    <property type="term" value="F:oxidoreductase activity, acting on CH-OH group of donors"/>
    <property type="evidence" value="ECO:0007669"/>
    <property type="project" value="InterPro"/>
</dbReference>
<dbReference type="Proteomes" id="UP000235786">
    <property type="component" value="Unassembled WGS sequence"/>
</dbReference>
<dbReference type="GO" id="GO:0044550">
    <property type="term" value="P:secondary metabolite biosynthetic process"/>
    <property type="evidence" value="ECO:0007669"/>
    <property type="project" value="TreeGrafter"/>
</dbReference>
<dbReference type="EMBL" id="KZ613937">
    <property type="protein sequence ID" value="PMD48371.1"/>
    <property type="molecule type" value="Genomic_DNA"/>
</dbReference>
<dbReference type="InterPro" id="IPR036188">
    <property type="entry name" value="FAD/NAD-bd_sf"/>
</dbReference>
<evidence type="ECO:0000256" key="1">
    <source>
        <dbReference type="ARBA" id="ARBA00010790"/>
    </source>
</evidence>
<comment type="similarity">
    <text evidence="1">Belongs to the GMC oxidoreductase family.</text>
</comment>
<dbReference type="GO" id="GO:0050660">
    <property type="term" value="F:flavin adenine dinucleotide binding"/>
    <property type="evidence" value="ECO:0007669"/>
    <property type="project" value="InterPro"/>
</dbReference>
<protein>
    <submittedName>
        <fullName evidence="7">GMC oxidoreductase</fullName>
    </submittedName>
</protein>
<keyword evidence="4" id="KW-0732">Signal</keyword>
<dbReference type="InterPro" id="IPR000172">
    <property type="entry name" value="GMC_OxRdtase_N"/>
</dbReference>
<dbReference type="InterPro" id="IPR007867">
    <property type="entry name" value="GMC_OxRtase_C"/>
</dbReference>
<name>A0A2J6SC85_HYAVF</name>
<keyword evidence="3" id="KW-0274">FAD</keyword>
<dbReference type="AlphaFoldDB" id="A0A2J6SC85"/>